<dbReference type="InterPro" id="IPR027417">
    <property type="entry name" value="P-loop_NTPase"/>
</dbReference>
<dbReference type="RefSeq" id="WP_280759291.1">
    <property type="nucleotide sequence ID" value="NZ_JARXVC010000002.1"/>
</dbReference>
<name>A0ABT6M6L9_9NOCA</name>
<dbReference type="InterPro" id="IPR036388">
    <property type="entry name" value="WH-like_DNA-bd_sf"/>
</dbReference>
<dbReference type="Gene3D" id="3.40.50.300">
    <property type="entry name" value="P-loop containing nucleotide triphosphate hydrolases"/>
    <property type="match status" value="1"/>
</dbReference>
<gene>
    <name evidence="5" type="ORF">M2280_001147</name>
</gene>
<evidence type="ECO:0000256" key="2">
    <source>
        <dbReference type="ARBA" id="ARBA00023125"/>
    </source>
</evidence>
<accession>A0ABT6M6L9</accession>
<keyword evidence="3" id="KW-0804">Transcription</keyword>
<dbReference type="InterPro" id="IPR041664">
    <property type="entry name" value="AAA_16"/>
</dbReference>
<dbReference type="SUPFAM" id="SSF46894">
    <property type="entry name" value="C-terminal effector domain of the bipartite response regulators"/>
    <property type="match status" value="1"/>
</dbReference>
<keyword evidence="1" id="KW-0805">Transcription regulation</keyword>
<dbReference type="Pfam" id="PF00196">
    <property type="entry name" value="GerE"/>
    <property type="match status" value="1"/>
</dbReference>
<evidence type="ECO:0000313" key="6">
    <source>
        <dbReference type="Proteomes" id="UP001160334"/>
    </source>
</evidence>
<dbReference type="PROSITE" id="PS00622">
    <property type="entry name" value="HTH_LUXR_1"/>
    <property type="match status" value="1"/>
</dbReference>
<reference evidence="5 6" key="1">
    <citation type="submission" date="2023-04" db="EMBL/GenBank/DDBJ databases">
        <title>Forest soil microbial communities from Buena Vista Peninsula, Colon Province, Panama.</title>
        <authorList>
            <person name="Bouskill N."/>
        </authorList>
    </citation>
    <scope>NUCLEOTIDE SEQUENCE [LARGE SCALE GENOMIC DNA]</scope>
    <source>
        <strain evidence="5 6">CFH S0262</strain>
    </source>
</reference>
<dbReference type="PRINTS" id="PR00038">
    <property type="entry name" value="HTHLUXR"/>
</dbReference>
<keyword evidence="2 5" id="KW-0238">DNA-binding</keyword>
<dbReference type="SMART" id="SM00421">
    <property type="entry name" value="HTH_LUXR"/>
    <property type="match status" value="1"/>
</dbReference>
<keyword evidence="6" id="KW-1185">Reference proteome</keyword>
<sequence length="906" mass="97860">MLFGRDGELDLITDFVGGDGRFASPVVVLSGDPGVGKTALLDVAADLAQKAGRTVLRATAFEYEAKLTYGALNQVLHPLLGRMPSIDEVHRQAIAVICGLEAGPPPDQLIAGAATLALASHAAKTTPLLFVVDDVPWLDLASAMALTYLARRICDADIRILVAARSEIENVFVRSGFDAHILAPLSDESADALLADRFPALPANVRGRIRADAAGNPLALLDLPAAFDADPRPLRDPLPLTDRLTSLYAQRLRNLPPGTREMLLFVVLAGAENSLTIENCMPTPEGRIDLPPAEQAGLVRFNPGSGRIEFRHPLIRSAVFELSTSEERRRAHAILAHAFADDPPRRAWHLGQSASAPDGEVAHLLEQVSDDLLQAGNSARATAAMLRAAELSPRREDHTRRVARAAYLGSLVTGELQESPRLLADAHPAPSDAPSLSHVIAAAFHLLNSEGDASSAQRLLIAALDARPGSLDAADEAIGEALFTLMSVAFYAGRSEFSAASRRELARLEPEPHETLALLDRAFTDSARVDAAMLDRLDAAIDALRFTSNPVQITRVATAGAYLDRVQFALEPLWRVVEDGRRGGAAAKQIEALFLIGNDAYFAGRWDELEQVTDDGLRLCDELGYMLTAAPGRFLRAMVDAARGQEVAADRAAEQLLLWAAPRRLYALAAYASHIRCMLQLPHGRFESAYRHAAAVSPAGALPPFLPHSVWLVFDLVEAAIRSGRTDEAAAHLRAVEAAELGARSPRLDLLVNAASALADPEQWRERFSAALAIPGSERWVFDRARVHLVYGEQLRRAQAPAEARLQLTAALEGFRRLRAQPWVERTLRELRASGGGEPGADSLTPQEAAVARLAATGLTNKQIAAQLFLSPRTVSTHLSRVFPKLGIESRGALRDALDRRSQRLH</sequence>
<comment type="caution">
    <text evidence="5">The sequence shown here is derived from an EMBL/GenBank/DDBJ whole genome shotgun (WGS) entry which is preliminary data.</text>
</comment>
<dbReference type="CDD" id="cd06170">
    <property type="entry name" value="LuxR_C_like"/>
    <property type="match status" value="1"/>
</dbReference>
<dbReference type="PROSITE" id="PS50043">
    <property type="entry name" value="HTH_LUXR_2"/>
    <property type="match status" value="1"/>
</dbReference>
<dbReference type="Pfam" id="PF13191">
    <property type="entry name" value="AAA_16"/>
    <property type="match status" value="1"/>
</dbReference>
<evidence type="ECO:0000259" key="4">
    <source>
        <dbReference type="PROSITE" id="PS50043"/>
    </source>
</evidence>
<dbReference type="PANTHER" id="PTHR44688:SF16">
    <property type="entry name" value="DNA-BINDING TRANSCRIPTIONAL ACTIVATOR DEVR_DOSR"/>
    <property type="match status" value="1"/>
</dbReference>
<proteinExistence type="predicted"/>
<dbReference type="EMBL" id="JARXVC010000002">
    <property type="protein sequence ID" value="MDH6279938.1"/>
    <property type="molecule type" value="Genomic_DNA"/>
</dbReference>
<dbReference type="PANTHER" id="PTHR44688">
    <property type="entry name" value="DNA-BINDING TRANSCRIPTIONAL ACTIVATOR DEVR_DOSR"/>
    <property type="match status" value="1"/>
</dbReference>
<dbReference type="SUPFAM" id="SSF52540">
    <property type="entry name" value="P-loop containing nucleoside triphosphate hydrolases"/>
    <property type="match status" value="1"/>
</dbReference>
<feature type="domain" description="HTH luxR-type" evidence="4">
    <location>
        <begin position="837"/>
        <end position="902"/>
    </location>
</feature>
<evidence type="ECO:0000256" key="1">
    <source>
        <dbReference type="ARBA" id="ARBA00023015"/>
    </source>
</evidence>
<evidence type="ECO:0000256" key="3">
    <source>
        <dbReference type="ARBA" id="ARBA00023163"/>
    </source>
</evidence>
<dbReference type="InterPro" id="IPR016032">
    <property type="entry name" value="Sig_transdc_resp-reg_C-effctor"/>
</dbReference>
<protein>
    <submittedName>
        <fullName evidence="5">DNA-binding CsgD family transcriptional regulator</fullName>
    </submittedName>
</protein>
<dbReference type="Proteomes" id="UP001160334">
    <property type="component" value="Unassembled WGS sequence"/>
</dbReference>
<dbReference type="InterPro" id="IPR000792">
    <property type="entry name" value="Tscrpt_reg_LuxR_C"/>
</dbReference>
<dbReference type="GO" id="GO:0003677">
    <property type="term" value="F:DNA binding"/>
    <property type="evidence" value="ECO:0007669"/>
    <property type="project" value="UniProtKB-KW"/>
</dbReference>
<dbReference type="Gene3D" id="1.10.10.10">
    <property type="entry name" value="Winged helix-like DNA-binding domain superfamily/Winged helix DNA-binding domain"/>
    <property type="match status" value="1"/>
</dbReference>
<organism evidence="5 6">
    <name type="scientific">Prescottella agglutinans</name>
    <dbReference type="NCBI Taxonomy" id="1644129"/>
    <lineage>
        <taxon>Bacteria</taxon>
        <taxon>Bacillati</taxon>
        <taxon>Actinomycetota</taxon>
        <taxon>Actinomycetes</taxon>
        <taxon>Mycobacteriales</taxon>
        <taxon>Nocardiaceae</taxon>
        <taxon>Prescottella</taxon>
    </lineage>
</organism>
<evidence type="ECO:0000313" key="5">
    <source>
        <dbReference type="EMBL" id="MDH6279938.1"/>
    </source>
</evidence>